<feature type="transmembrane region" description="Helical" evidence="15">
    <location>
        <begin position="338"/>
        <end position="360"/>
    </location>
</feature>
<keyword evidence="3 15" id="KW-0812">Transmembrane</keyword>
<evidence type="ECO:0000256" key="1">
    <source>
        <dbReference type="ARBA" id="ARBA00004477"/>
    </source>
</evidence>
<accession>A0A2P7YPT2</accession>
<dbReference type="InterPro" id="IPR027057">
    <property type="entry name" value="CAXX_Prtase_1"/>
</dbReference>
<dbReference type="OrthoDB" id="360839at2759"/>
<evidence type="ECO:0000256" key="7">
    <source>
        <dbReference type="ARBA" id="ARBA00022833"/>
    </source>
</evidence>
<feature type="binding site" evidence="14">
    <location>
        <position position="300"/>
    </location>
    <ligand>
        <name>Zn(2+)</name>
        <dbReference type="ChEBI" id="CHEBI:29105"/>
        <note>catalytic</note>
    </ligand>
</feature>
<feature type="binding site" evidence="14">
    <location>
        <position position="304"/>
    </location>
    <ligand>
        <name>Zn(2+)</name>
        <dbReference type="ChEBI" id="CHEBI:29105"/>
        <note>catalytic</note>
    </ligand>
</feature>
<keyword evidence="4 14" id="KW-0479">Metal-binding</keyword>
<dbReference type="Gene3D" id="3.30.2010.10">
    <property type="entry name" value="Metalloproteases ('zincins'), catalytic domain"/>
    <property type="match status" value="1"/>
</dbReference>
<dbReference type="FunFam" id="3.30.2010.10:FF:000002">
    <property type="entry name" value="CAAX prenyl protease"/>
    <property type="match status" value="1"/>
</dbReference>
<evidence type="ECO:0000256" key="10">
    <source>
        <dbReference type="ARBA" id="ARBA00023136"/>
    </source>
</evidence>
<protein>
    <recommendedName>
        <fullName evidence="15">CAAX prenyl protease</fullName>
        <ecNumber evidence="15">3.4.24.84</ecNumber>
    </recommendedName>
</protein>
<name>A0A2P7YPT2_9ASCO</name>
<feature type="active site" description="Proton donor" evidence="13">
    <location>
        <position position="382"/>
    </location>
</feature>
<comment type="function">
    <text evidence="15">Proteolytically removes the C-terminal three residues of farnesylated proteins.</text>
</comment>
<keyword evidence="6 15" id="KW-0256">Endoplasmic reticulum</keyword>
<evidence type="ECO:0000256" key="6">
    <source>
        <dbReference type="ARBA" id="ARBA00022824"/>
    </source>
</evidence>
<evidence type="ECO:0000313" key="19">
    <source>
        <dbReference type="Proteomes" id="UP000241107"/>
    </source>
</evidence>
<dbReference type="InterPro" id="IPR032456">
    <property type="entry name" value="Peptidase_M48_N"/>
</dbReference>
<evidence type="ECO:0000256" key="8">
    <source>
        <dbReference type="ARBA" id="ARBA00022989"/>
    </source>
</evidence>
<dbReference type="Proteomes" id="UP000241107">
    <property type="component" value="Unassembled WGS sequence"/>
</dbReference>
<proteinExistence type="inferred from homology"/>
<dbReference type="RefSeq" id="XP_024713485.1">
    <property type="nucleotide sequence ID" value="XM_024858575.1"/>
</dbReference>
<comment type="subcellular location">
    <subcellularLocation>
        <location evidence="1 15">Endoplasmic reticulum membrane</location>
        <topology evidence="1 15">Multi-pass membrane protein</topology>
    </subcellularLocation>
</comment>
<comment type="catalytic activity">
    <reaction evidence="11 15">
        <text>Hydrolyzes the peptide bond -P2-(S-farnesyl or geranylgeranyl)C-P1'-P2'-P3'-COOH where P1' and P2' are amino acids with aliphatic side chains and P3' is any C-terminal residue.</text>
        <dbReference type="EC" id="3.4.24.84"/>
    </reaction>
</comment>
<keyword evidence="5 15" id="KW-0378">Hydrolase</keyword>
<evidence type="ECO:0000256" key="13">
    <source>
        <dbReference type="PIRSR" id="PIRSR627057-1"/>
    </source>
</evidence>
<dbReference type="GO" id="GO:0071586">
    <property type="term" value="P:CAAX-box protein processing"/>
    <property type="evidence" value="ECO:0007669"/>
    <property type="project" value="UniProtKB-UniRule"/>
</dbReference>
<comment type="cofactor">
    <cofactor evidence="14 15">
        <name>Zn(2+)</name>
        <dbReference type="ChEBI" id="CHEBI:29105"/>
    </cofactor>
    <text evidence="14 15">Binds 1 zinc ion per subunit.</text>
</comment>
<feature type="transmembrane region" description="Helical" evidence="15">
    <location>
        <begin position="310"/>
        <end position="332"/>
    </location>
</feature>
<keyword evidence="9 15" id="KW-0482">Metalloprotease</keyword>
<evidence type="ECO:0000256" key="3">
    <source>
        <dbReference type="ARBA" id="ARBA00022692"/>
    </source>
</evidence>
<dbReference type="EMBL" id="PYFQ01000007">
    <property type="protein sequence ID" value="PSK37975.1"/>
    <property type="molecule type" value="Genomic_DNA"/>
</dbReference>
<dbReference type="GO" id="GO:0046872">
    <property type="term" value="F:metal ion binding"/>
    <property type="evidence" value="ECO:0007669"/>
    <property type="project" value="UniProtKB-UniRule"/>
</dbReference>
<dbReference type="CDD" id="cd07343">
    <property type="entry name" value="M48A_Zmpste24p_like"/>
    <property type="match status" value="1"/>
</dbReference>
<feature type="transmembrane region" description="Helical" evidence="15">
    <location>
        <begin position="203"/>
        <end position="225"/>
    </location>
</feature>
<feature type="binding site" evidence="14">
    <location>
        <position position="378"/>
    </location>
    <ligand>
        <name>Zn(2+)</name>
        <dbReference type="ChEBI" id="CHEBI:29105"/>
        <note>catalytic</note>
    </ligand>
</feature>
<dbReference type="GO" id="GO:0005789">
    <property type="term" value="C:endoplasmic reticulum membrane"/>
    <property type="evidence" value="ECO:0007669"/>
    <property type="project" value="UniProtKB-SubCell"/>
</dbReference>
<evidence type="ECO:0000259" key="16">
    <source>
        <dbReference type="Pfam" id="PF01435"/>
    </source>
</evidence>
<evidence type="ECO:0000256" key="12">
    <source>
        <dbReference type="ARBA" id="ARBA00060927"/>
    </source>
</evidence>
<gene>
    <name evidence="18" type="ORF">C7M61_003226</name>
</gene>
<feature type="transmembrane region" description="Helical" evidence="15">
    <location>
        <begin position="169"/>
        <end position="191"/>
    </location>
</feature>
<feature type="domain" description="Peptidase M48" evidence="16">
    <location>
        <begin position="230"/>
        <end position="432"/>
    </location>
</feature>
<dbReference type="AlphaFoldDB" id="A0A2P7YPT2"/>
<reference evidence="18 19" key="1">
    <citation type="submission" date="2018-03" db="EMBL/GenBank/DDBJ databases">
        <title>Candida pseudohaemulonii genome assembly and annotation.</title>
        <authorList>
            <person name="Munoz J.F."/>
            <person name="Gade L.G."/>
            <person name="Chow N.A."/>
            <person name="Litvintseva A.P."/>
            <person name="Loparev V.N."/>
            <person name="Cuomo C.A."/>
        </authorList>
    </citation>
    <scope>NUCLEOTIDE SEQUENCE [LARGE SCALE GENOMIC DNA]</scope>
    <source>
        <strain evidence="18 19">B12108</strain>
    </source>
</reference>
<dbReference type="EC" id="3.4.24.84" evidence="15"/>
<sequence length="459" mass="52222">MSSYLASLFQRNDINWKAIGALFLVANYAFKTYLNYREYNVTLHPKPPVVVEKEITQEQFVKSQNYTRDHLKFSLIRDTSELVKELAILYFNLLPQIWGLAGKVGSYLGGVKLFSGIFGGVTLQSVLFFAIKKTLELIYVIPRSYYFDFFIEEKWGFNKQTRSKFFRDSLLQIVVVQAFHAAATFIFVKIVDFFGGDFAKYASVAFLVGLLFIQTVVPTVILPLFHKFTPLRDGELRIKIEELAKKNGFPVKKLLEVDGSSTSSHSNAFFTGLPWNKQIVLFDTLIEQHTTEEIVAVLAHELGHWKLGHIWQITALIAALVSGNFLLFTAAFESTPLAVSFGFTGASPIVNLVLFSYLSWPVDFSFQIFHNIVTRKNEYQADNYALKQGYKDELASGLIRMNQKNLSSLDTDWLNSLCTISHPNLVERLQAIGYDPKEKVGNLPEKDRIINNEKEETRG</sequence>
<keyword evidence="7 14" id="KW-0862">Zinc</keyword>
<dbReference type="VEuPathDB" id="FungiDB:C7M61_003226"/>
<feature type="active site" evidence="13">
    <location>
        <position position="301"/>
    </location>
</feature>
<keyword evidence="19" id="KW-1185">Reference proteome</keyword>
<evidence type="ECO:0000256" key="15">
    <source>
        <dbReference type="RuleBase" id="RU366005"/>
    </source>
</evidence>
<keyword evidence="8 15" id="KW-1133">Transmembrane helix</keyword>
<keyword evidence="10 15" id="KW-0472">Membrane</keyword>
<evidence type="ECO:0000256" key="2">
    <source>
        <dbReference type="ARBA" id="ARBA00022670"/>
    </source>
</evidence>
<evidence type="ECO:0000259" key="17">
    <source>
        <dbReference type="Pfam" id="PF16491"/>
    </source>
</evidence>
<dbReference type="Pfam" id="PF01435">
    <property type="entry name" value="Peptidase_M48"/>
    <property type="match status" value="1"/>
</dbReference>
<dbReference type="GO" id="GO:0004222">
    <property type="term" value="F:metalloendopeptidase activity"/>
    <property type="evidence" value="ECO:0007669"/>
    <property type="project" value="UniProtKB-UniRule"/>
</dbReference>
<evidence type="ECO:0000313" key="18">
    <source>
        <dbReference type="EMBL" id="PSK37975.1"/>
    </source>
</evidence>
<evidence type="ECO:0000256" key="5">
    <source>
        <dbReference type="ARBA" id="ARBA00022801"/>
    </source>
</evidence>
<dbReference type="GeneID" id="36566615"/>
<dbReference type="InterPro" id="IPR001915">
    <property type="entry name" value="Peptidase_M48"/>
</dbReference>
<evidence type="ECO:0000256" key="11">
    <source>
        <dbReference type="ARBA" id="ARBA00044456"/>
    </source>
</evidence>
<comment type="caution">
    <text evidence="15">Lacks conserved residue(s) required for the propagation of feature annotation.</text>
</comment>
<comment type="caution">
    <text evidence="18">The sequence shown here is derived from an EMBL/GenBank/DDBJ whole genome shotgun (WGS) entry which is preliminary data.</text>
</comment>
<feature type="domain" description="CAAX prenyl protease 1 N-terminal" evidence="17">
    <location>
        <begin position="41"/>
        <end position="227"/>
    </location>
</feature>
<dbReference type="PANTHER" id="PTHR10120">
    <property type="entry name" value="CAAX PRENYL PROTEASE 1"/>
    <property type="match status" value="1"/>
</dbReference>
<evidence type="ECO:0000256" key="9">
    <source>
        <dbReference type="ARBA" id="ARBA00023049"/>
    </source>
</evidence>
<dbReference type="Pfam" id="PF16491">
    <property type="entry name" value="Peptidase_M48_N"/>
    <property type="match status" value="1"/>
</dbReference>
<dbReference type="STRING" id="418784.A0A2P7YPT2"/>
<evidence type="ECO:0000256" key="4">
    <source>
        <dbReference type="ARBA" id="ARBA00022723"/>
    </source>
</evidence>
<keyword evidence="2 15" id="KW-0645">Protease</keyword>
<organism evidence="18 19">
    <name type="scientific">Candidozyma pseudohaemuli</name>
    <dbReference type="NCBI Taxonomy" id="418784"/>
    <lineage>
        <taxon>Eukaryota</taxon>
        <taxon>Fungi</taxon>
        <taxon>Dikarya</taxon>
        <taxon>Ascomycota</taxon>
        <taxon>Saccharomycotina</taxon>
        <taxon>Pichiomycetes</taxon>
        <taxon>Metschnikowiaceae</taxon>
        <taxon>Candidozyma</taxon>
    </lineage>
</organism>
<comment type="similarity">
    <text evidence="12 15">Belongs to the peptidase M48A family.</text>
</comment>
<evidence type="ECO:0000256" key="14">
    <source>
        <dbReference type="PIRSR" id="PIRSR627057-2"/>
    </source>
</evidence>